<dbReference type="InterPro" id="IPR004045">
    <property type="entry name" value="Glutathione_S-Trfase_N"/>
</dbReference>
<evidence type="ECO:0000256" key="1">
    <source>
        <dbReference type="ARBA" id="ARBA00007409"/>
    </source>
</evidence>
<dbReference type="SUPFAM" id="SSF47616">
    <property type="entry name" value="GST C-terminal domain-like"/>
    <property type="match status" value="1"/>
</dbReference>
<dbReference type="Pfam" id="PF00043">
    <property type="entry name" value="GST_C"/>
    <property type="match status" value="1"/>
</dbReference>
<evidence type="ECO:0000259" key="3">
    <source>
        <dbReference type="PROSITE" id="PS50405"/>
    </source>
</evidence>
<dbReference type="InterPro" id="IPR040079">
    <property type="entry name" value="Glutathione_S-Trfase"/>
</dbReference>
<dbReference type="Pfam" id="PF13409">
    <property type="entry name" value="GST_N_2"/>
    <property type="match status" value="1"/>
</dbReference>
<dbReference type="PROSITE" id="PS50404">
    <property type="entry name" value="GST_NTER"/>
    <property type="match status" value="1"/>
</dbReference>
<dbReference type="PROSITE" id="PS50405">
    <property type="entry name" value="GST_CTER"/>
    <property type="match status" value="1"/>
</dbReference>
<feature type="domain" description="GST C-terminal" evidence="3">
    <location>
        <begin position="106"/>
        <end position="226"/>
    </location>
</feature>
<dbReference type="PANTHER" id="PTHR44051">
    <property type="entry name" value="GLUTATHIONE S-TRANSFERASE-RELATED"/>
    <property type="match status" value="1"/>
</dbReference>
<dbReference type="InterPro" id="IPR036282">
    <property type="entry name" value="Glutathione-S-Trfase_C_sf"/>
</dbReference>
<name>A0A9P5YCL0_9AGAR</name>
<comment type="similarity">
    <text evidence="1">Belongs to the GST superfamily.</text>
</comment>
<evidence type="ECO:0000259" key="2">
    <source>
        <dbReference type="PROSITE" id="PS50404"/>
    </source>
</evidence>
<comment type="caution">
    <text evidence="4">The sequence shown here is derived from an EMBL/GenBank/DDBJ whole genome shotgun (WGS) entry which is preliminary data.</text>
</comment>
<sequence>MSTSTKPLVFYTAKITPNGHQVSVLLEELKAAYPGGNTDYDLEIINMGLGTQKEPWFLKLNPNGRIPVLVDRSQDNFAVFESSAILLYLAQQYDKDHKFWFNPSTNLKEHSEMMQWMFFTHGGIDPMQGQSNHFRHFAPIPYARDYFLDETKRCYGVLEIRLADRDYLAGEGKGKYSLADIKTFPWVRLHAFTGIETLDEWPNVKAWVRRCEAREGAQAGINLGRT</sequence>
<keyword evidence="5" id="KW-1185">Reference proteome</keyword>
<reference evidence="4" key="1">
    <citation type="submission" date="2020-11" db="EMBL/GenBank/DDBJ databases">
        <authorList>
            <consortium name="DOE Joint Genome Institute"/>
            <person name="Ahrendt S."/>
            <person name="Riley R."/>
            <person name="Andreopoulos W."/>
            <person name="Labutti K."/>
            <person name="Pangilinan J."/>
            <person name="Ruiz-Duenas F.J."/>
            <person name="Barrasa J.M."/>
            <person name="Sanchez-Garcia M."/>
            <person name="Camarero S."/>
            <person name="Miyauchi S."/>
            <person name="Serrano A."/>
            <person name="Linde D."/>
            <person name="Babiker R."/>
            <person name="Drula E."/>
            <person name="Ayuso-Fernandez I."/>
            <person name="Pacheco R."/>
            <person name="Padilla G."/>
            <person name="Ferreira P."/>
            <person name="Barriuso J."/>
            <person name="Kellner H."/>
            <person name="Castanera R."/>
            <person name="Alfaro M."/>
            <person name="Ramirez L."/>
            <person name="Pisabarro A.G."/>
            <person name="Kuo A."/>
            <person name="Tritt A."/>
            <person name="Lipzen A."/>
            <person name="He G."/>
            <person name="Yan M."/>
            <person name="Ng V."/>
            <person name="Cullen D."/>
            <person name="Martin F."/>
            <person name="Rosso M.-N."/>
            <person name="Henrissat B."/>
            <person name="Hibbett D."/>
            <person name="Martinez A.T."/>
            <person name="Grigoriev I.V."/>
        </authorList>
    </citation>
    <scope>NUCLEOTIDE SEQUENCE</scope>
    <source>
        <strain evidence="4">CBS 247.69</strain>
    </source>
</reference>
<dbReference type="InterPro" id="IPR010987">
    <property type="entry name" value="Glutathione-S-Trfase_C-like"/>
</dbReference>
<accession>A0A9P5YCL0</accession>
<protein>
    <submittedName>
        <fullName evidence="4">Glutathione S-transferase</fullName>
    </submittedName>
</protein>
<dbReference type="Proteomes" id="UP000807353">
    <property type="component" value="Unassembled WGS sequence"/>
</dbReference>
<gene>
    <name evidence="4" type="ORF">BDZ94DRAFT_395605</name>
</gene>
<dbReference type="SFLD" id="SFLDG01151">
    <property type="entry name" value="Main.2:_Nu-like"/>
    <property type="match status" value="1"/>
</dbReference>
<dbReference type="CDD" id="cd03048">
    <property type="entry name" value="GST_N_Ure2p_like"/>
    <property type="match status" value="1"/>
</dbReference>
<dbReference type="AlphaFoldDB" id="A0A9P5YCL0"/>
<dbReference type="Gene3D" id="1.20.1050.10">
    <property type="match status" value="1"/>
</dbReference>
<dbReference type="OrthoDB" id="422574at2759"/>
<dbReference type="SFLD" id="SFLDG00358">
    <property type="entry name" value="Main_(cytGST)"/>
    <property type="match status" value="1"/>
</dbReference>
<proteinExistence type="inferred from homology"/>
<dbReference type="Gene3D" id="3.40.30.10">
    <property type="entry name" value="Glutaredoxin"/>
    <property type="match status" value="1"/>
</dbReference>
<dbReference type="SUPFAM" id="SSF52833">
    <property type="entry name" value="Thioredoxin-like"/>
    <property type="match status" value="1"/>
</dbReference>
<dbReference type="EMBL" id="MU150248">
    <property type="protein sequence ID" value="KAF9465391.1"/>
    <property type="molecule type" value="Genomic_DNA"/>
</dbReference>
<evidence type="ECO:0000313" key="5">
    <source>
        <dbReference type="Proteomes" id="UP000807353"/>
    </source>
</evidence>
<dbReference type="PANTHER" id="PTHR44051:SF8">
    <property type="entry name" value="GLUTATHIONE S-TRANSFERASE GSTA"/>
    <property type="match status" value="1"/>
</dbReference>
<feature type="domain" description="GST N-terminal" evidence="2">
    <location>
        <begin position="6"/>
        <end position="97"/>
    </location>
</feature>
<dbReference type="InterPro" id="IPR004046">
    <property type="entry name" value="GST_C"/>
</dbReference>
<evidence type="ECO:0000313" key="4">
    <source>
        <dbReference type="EMBL" id="KAF9465391.1"/>
    </source>
</evidence>
<dbReference type="SFLD" id="SFLDS00019">
    <property type="entry name" value="Glutathione_Transferase_(cytos"/>
    <property type="match status" value="1"/>
</dbReference>
<dbReference type="InterPro" id="IPR036249">
    <property type="entry name" value="Thioredoxin-like_sf"/>
</dbReference>
<organism evidence="4 5">
    <name type="scientific">Collybia nuda</name>
    <dbReference type="NCBI Taxonomy" id="64659"/>
    <lineage>
        <taxon>Eukaryota</taxon>
        <taxon>Fungi</taxon>
        <taxon>Dikarya</taxon>
        <taxon>Basidiomycota</taxon>
        <taxon>Agaricomycotina</taxon>
        <taxon>Agaricomycetes</taxon>
        <taxon>Agaricomycetidae</taxon>
        <taxon>Agaricales</taxon>
        <taxon>Tricholomatineae</taxon>
        <taxon>Clitocybaceae</taxon>
        <taxon>Collybia</taxon>
    </lineage>
</organism>